<dbReference type="SUPFAM" id="SSF88697">
    <property type="entry name" value="PUA domain-like"/>
    <property type="match status" value="1"/>
</dbReference>
<feature type="non-terminal residue" evidence="4">
    <location>
        <position position="1"/>
    </location>
</feature>
<dbReference type="GO" id="GO:0005634">
    <property type="term" value="C:nucleus"/>
    <property type="evidence" value="ECO:0007669"/>
    <property type="project" value="UniProtKB-SubCell"/>
</dbReference>
<dbReference type="GO" id="GO:0016567">
    <property type="term" value="P:protein ubiquitination"/>
    <property type="evidence" value="ECO:0007669"/>
    <property type="project" value="TreeGrafter"/>
</dbReference>
<keyword evidence="5" id="KW-1185">Reference proteome</keyword>
<evidence type="ECO:0000259" key="3">
    <source>
        <dbReference type="PROSITE" id="PS51015"/>
    </source>
</evidence>
<evidence type="ECO:0000256" key="2">
    <source>
        <dbReference type="PROSITE-ProRule" id="PRU00358"/>
    </source>
</evidence>
<dbReference type="Pfam" id="PF02182">
    <property type="entry name" value="SAD_SRA"/>
    <property type="match status" value="1"/>
</dbReference>
<reference evidence="4 5" key="1">
    <citation type="journal article" date="2018" name="Nat. Ecol. Evol.">
        <title>Pezizomycetes genomes reveal the molecular basis of ectomycorrhizal truffle lifestyle.</title>
        <authorList>
            <person name="Murat C."/>
            <person name="Payen T."/>
            <person name="Noel B."/>
            <person name="Kuo A."/>
            <person name="Morin E."/>
            <person name="Chen J."/>
            <person name="Kohler A."/>
            <person name="Krizsan K."/>
            <person name="Balestrini R."/>
            <person name="Da Silva C."/>
            <person name="Montanini B."/>
            <person name="Hainaut M."/>
            <person name="Levati E."/>
            <person name="Barry K.W."/>
            <person name="Belfiori B."/>
            <person name="Cichocki N."/>
            <person name="Clum A."/>
            <person name="Dockter R.B."/>
            <person name="Fauchery L."/>
            <person name="Guy J."/>
            <person name="Iotti M."/>
            <person name="Le Tacon F."/>
            <person name="Lindquist E.A."/>
            <person name="Lipzen A."/>
            <person name="Malagnac F."/>
            <person name="Mello A."/>
            <person name="Molinier V."/>
            <person name="Miyauchi S."/>
            <person name="Poulain J."/>
            <person name="Riccioni C."/>
            <person name="Rubini A."/>
            <person name="Sitrit Y."/>
            <person name="Splivallo R."/>
            <person name="Traeger S."/>
            <person name="Wang M."/>
            <person name="Zifcakova L."/>
            <person name="Wipf D."/>
            <person name="Zambonelli A."/>
            <person name="Paolocci F."/>
            <person name="Nowrousian M."/>
            <person name="Ottonello S."/>
            <person name="Baldrian P."/>
            <person name="Spatafora J.W."/>
            <person name="Henrissat B."/>
            <person name="Nagy L.G."/>
            <person name="Aury J.M."/>
            <person name="Wincker P."/>
            <person name="Grigoriev I.V."/>
            <person name="Bonfante P."/>
            <person name="Martin F.M."/>
        </authorList>
    </citation>
    <scope>NUCLEOTIDE SEQUENCE [LARGE SCALE GENOMIC DNA]</scope>
    <source>
        <strain evidence="4 5">RN42</strain>
    </source>
</reference>
<dbReference type="AlphaFoldDB" id="A0A3N4IR06"/>
<sequence>LTQDQYPLLTEGVALESRLGPMGFIPGEVFVDMRACYYAGIHNRSTYGICGTKETGAYSIVCSGDGTFYHDKDFGDVLEYYGTRGDEDITPSTQILQASRWTGNPVRVLRGASRSGPSWSQWAPAYGVRYDGLYRVEKAVDIHKDDDPSQPVVNCLFTLRRLPDAEQVCGVSLEAIRRRPGSLNFFRGTVSSGQKWIGKEVDE</sequence>
<evidence type="ECO:0000313" key="4">
    <source>
        <dbReference type="EMBL" id="RPA84014.1"/>
    </source>
</evidence>
<gene>
    <name evidence="4" type="ORF">BJ508DRAFT_206584</name>
</gene>
<dbReference type="PANTHER" id="PTHR14140:SF27">
    <property type="entry name" value="OS04G0289800 PROTEIN"/>
    <property type="match status" value="1"/>
</dbReference>
<protein>
    <recommendedName>
        <fullName evidence="3">YDG domain-containing protein</fullName>
    </recommendedName>
</protein>
<dbReference type="InterPro" id="IPR003105">
    <property type="entry name" value="SRA_YDG"/>
</dbReference>
<dbReference type="EMBL" id="ML119661">
    <property type="protein sequence ID" value="RPA84014.1"/>
    <property type="molecule type" value="Genomic_DNA"/>
</dbReference>
<organism evidence="4 5">
    <name type="scientific">Ascobolus immersus RN42</name>
    <dbReference type="NCBI Taxonomy" id="1160509"/>
    <lineage>
        <taxon>Eukaryota</taxon>
        <taxon>Fungi</taxon>
        <taxon>Dikarya</taxon>
        <taxon>Ascomycota</taxon>
        <taxon>Pezizomycotina</taxon>
        <taxon>Pezizomycetes</taxon>
        <taxon>Pezizales</taxon>
        <taxon>Ascobolaceae</taxon>
        <taxon>Ascobolus</taxon>
    </lineage>
</organism>
<accession>A0A3N4IR06</accession>
<dbReference type="Proteomes" id="UP000275078">
    <property type="component" value="Unassembled WGS sequence"/>
</dbReference>
<feature type="domain" description="YDG" evidence="3">
    <location>
        <begin position="19"/>
        <end position="161"/>
    </location>
</feature>
<dbReference type="InterPro" id="IPR015947">
    <property type="entry name" value="PUA-like_sf"/>
</dbReference>
<dbReference type="Gene3D" id="2.30.280.10">
    <property type="entry name" value="SRA-YDG"/>
    <property type="match status" value="1"/>
</dbReference>
<dbReference type="STRING" id="1160509.A0A3N4IR06"/>
<evidence type="ECO:0000313" key="5">
    <source>
        <dbReference type="Proteomes" id="UP000275078"/>
    </source>
</evidence>
<name>A0A3N4IR06_ASCIM</name>
<keyword evidence="1 2" id="KW-0539">Nucleus</keyword>
<dbReference type="OrthoDB" id="2270193at2759"/>
<dbReference type="InterPro" id="IPR036987">
    <property type="entry name" value="SRA-YDG_sf"/>
</dbReference>
<dbReference type="GO" id="GO:0061630">
    <property type="term" value="F:ubiquitin protein ligase activity"/>
    <property type="evidence" value="ECO:0007669"/>
    <property type="project" value="TreeGrafter"/>
</dbReference>
<dbReference type="GO" id="GO:0044027">
    <property type="term" value="P:negative regulation of gene expression via chromosomal CpG island methylation"/>
    <property type="evidence" value="ECO:0007669"/>
    <property type="project" value="TreeGrafter"/>
</dbReference>
<dbReference type="InterPro" id="IPR045134">
    <property type="entry name" value="UHRF1/2-like"/>
</dbReference>
<evidence type="ECO:0000256" key="1">
    <source>
        <dbReference type="ARBA" id="ARBA00023242"/>
    </source>
</evidence>
<proteinExistence type="predicted"/>
<dbReference type="SMART" id="SM00466">
    <property type="entry name" value="SRA"/>
    <property type="match status" value="1"/>
</dbReference>
<dbReference type="PANTHER" id="PTHR14140">
    <property type="entry name" value="E3 UBIQUITIN-PROTEIN LIGASE UHRF-RELATED"/>
    <property type="match status" value="1"/>
</dbReference>
<comment type="subcellular location">
    <subcellularLocation>
        <location evidence="2">Nucleus</location>
    </subcellularLocation>
</comment>
<dbReference type="PROSITE" id="PS51015">
    <property type="entry name" value="YDG"/>
    <property type="match status" value="1"/>
</dbReference>